<dbReference type="Ensembl" id="ENSSMRT00000010855.1">
    <property type="protein sequence ID" value="ENSSMRP00000009311.1"/>
    <property type="gene ID" value="ENSSMRG00000007441.1"/>
</dbReference>
<dbReference type="PROSITE" id="PS50824">
    <property type="entry name" value="DAPIN"/>
    <property type="match status" value="1"/>
</dbReference>
<feature type="domain" description="DED" evidence="1">
    <location>
        <begin position="4"/>
        <end position="84"/>
    </location>
</feature>
<dbReference type="Gene3D" id="1.10.533.10">
    <property type="entry name" value="Death Domain, Fas"/>
    <property type="match status" value="1"/>
</dbReference>
<feature type="domain" description="Pyrin" evidence="2">
    <location>
        <begin position="1"/>
        <end position="88"/>
    </location>
</feature>
<reference evidence="3" key="1">
    <citation type="submission" date="2025-08" db="UniProtKB">
        <authorList>
            <consortium name="Ensembl"/>
        </authorList>
    </citation>
    <scope>IDENTIFICATION</scope>
</reference>
<dbReference type="InterPro" id="IPR011029">
    <property type="entry name" value="DEATH-like_dom_sf"/>
</dbReference>
<proteinExistence type="predicted"/>
<evidence type="ECO:0000259" key="1">
    <source>
        <dbReference type="PROSITE" id="PS50168"/>
    </source>
</evidence>
<dbReference type="PROSITE" id="PS50168">
    <property type="entry name" value="DED"/>
    <property type="match status" value="1"/>
</dbReference>
<protein>
    <recommendedName>
        <fullName evidence="5">Pyrin domain-containing protein</fullName>
    </recommendedName>
</protein>
<evidence type="ECO:0008006" key="5">
    <source>
        <dbReference type="Google" id="ProtNLM"/>
    </source>
</evidence>
<dbReference type="AlphaFoldDB" id="A0A8D0BK15"/>
<dbReference type="Proteomes" id="UP000694421">
    <property type="component" value="Unplaced"/>
</dbReference>
<dbReference type="SMART" id="SM01289">
    <property type="entry name" value="PYRIN"/>
    <property type="match status" value="1"/>
</dbReference>
<keyword evidence="4" id="KW-1185">Reference proteome</keyword>
<dbReference type="GO" id="GO:0042981">
    <property type="term" value="P:regulation of apoptotic process"/>
    <property type="evidence" value="ECO:0007669"/>
    <property type="project" value="InterPro"/>
</dbReference>
<dbReference type="InterPro" id="IPR004020">
    <property type="entry name" value="DAPIN"/>
</dbReference>
<evidence type="ECO:0000259" key="2">
    <source>
        <dbReference type="PROSITE" id="PS50824"/>
    </source>
</evidence>
<dbReference type="SUPFAM" id="SSF47986">
    <property type="entry name" value="DEATH domain"/>
    <property type="match status" value="1"/>
</dbReference>
<dbReference type="Pfam" id="PF02758">
    <property type="entry name" value="PYRIN"/>
    <property type="match status" value="1"/>
</dbReference>
<sequence length="88" mass="10230">MSETNDEKILKILEELDKDELNAFAFHLNRGNHKIHIPKKELSDLNARKIIDKLTAYYGSDYLDVLRTILKALPREDLLKRLPEKAGK</sequence>
<organism evidence="3 4">
    <name type="scientific">Salvator merianae</name>
    <name type="common">Argentine black and white tegu</name>
    <name type="synonym">Tupinambis merianae</name>
    <dbReference type="NCBI Taxonomy" id="96440"/>
    <lineage>
        <taxon>Eukaryota</taxon>
        <taxon>Metazoa</taxon>
        <taxon>Chordata</taxon>
        <taxon>Craniata</taxon>
        <taxon>Vertebrata</taxon>
        <taxon>Euteleostomi</taxon>
        <taxon>Lepidosauria</taxon>
        <taxon>Squamata</taxon>
        <taxon>Bifurcata</taxon>
        <taxon>Unidentata</taxon>
        <taxon>Episquamata</taxon>
        <taxon>Laterata</taxon>
        <taxon>Teiioidea</taxon>
        <taxon>Teiidae</taxon>
        <taxon>Salvator</taxon>
    </lineage>
</organism>
<dbReference type="InterPro" id="IPR001875">
    <property type="entry name" value="DED_dom"/>
</dbReference>
<evidence type="ECO:0000313" key="3">
    <source>
        <dbReference type="Ensembl" id="ENSSMRP00000009311.1"/>
    </source>
</evidence>
<name>A0A8D0BK15_SALMN</name>
<reference evidence="3" key="2">
    <citation type="submission" date="2025-09" db="UniProtKB">
        <authorList>
            <consortium name="Ensembl"/>
        </authorList>
    </citation>
    <scope>IDENTIFICATION</scope>
</reference>
<evidence type="ECO:0000313" key="4">
    <source>
        <dbReference type="Proteomes" id="UP000694421"/>
    </source>
</evidence>
<accession>A0A8D0BK15</accession>